<evidence type="ECO:0000313" key="5">
    <source>
        <dbReference type="EMBL" id="GGA19669.1"/>
    </source>
</evidence>
<evidence type="ECO:0000256" key="3">
    <source>
        <dbReference type="ARBA" id="ARBA00023163"/>
    </source>
</evidence>
<evidence type="ECO:0000259" key="4">
    <source>
        <dbReference type="PROSITE" id="PS51000"/>
    </source>
</evidence>
<dbReference type="Proteomes" id="UP000620046">
    <property type="component" value="Unassembled WGS sequence"/>
</dbReference>
<dbReference type="InterPro" id="IPR036388">
    <property type="entry name" value="WH-like_DNA-bd_sf"/>
</dbReference>
<organism evidence="5 6">
    <name type="scientific">Dyella nitratireducens</name>
    <dbReference type="NCBI Taxonomy" id="1849580"/>
    <lineage>
        <taxon>Bacteria</taxon>
        <taxon>Pseudomonadati</taxon>
        <taxon>Pseudomonadota</taxon>
        <taxon>Gammaproteobacteria</taxon>
        <taxon>Lysobacterales</taxon>
        <taxon>Rhodanobacteraceae</taxon>
        <taxon>Dyella</taxon>
    </lineage>
</organism>
<keyword evidence="3" id="KW-0804">Transcription</keyword>
<comment type="caution">
    <text evidence="5">The sequence shown here is derived from an EMBL/GenBank/DDBJ whole genome shotgun (WGS) entry which is preliminary data.</text>
</comment>
<evidence type="ECO:0000256" key="2">
    <source>
        <dbReference type="ARBA" id="ARBA00023125"/>
    </source>
</evidence>
<dbReference type="PROSITE" id="PS00894">
    <property type="entry name" value="HTH_DEOR_1"/>
    <property type="match status" value="1"/>
</dbReference>
<dbReference type="EMBL" id="BMJA01000001">
    <property type="protein sequence ID" value="GGA19669.1"/>
    <property type="molecule type" value="Genomic_DNA"/>
</dbReference>
<dbReference type="RefSeq" id="WP_188792648.1">
    <property type="nucleotide sequence ID" value="NZ_BMJA01000001.1"/>
</dbReference>
<dbReference type="Gene3D" id="1.10.10.10">
    <property type="entry name" value="Winged helix-like DNA-binding domain superfamily/Winged helix DNA-binding domain"/>
    <property type="match status" value="1"/>
</dbReference>
<dbReference type="InterPro" id="IPR013196">
    <property type="entry name" value="HTH_11"/>
</dbReference>
<evidence type="ECO:0000313" key="6">
    <source>
        <dbReference type="Proteomes" id="UP000620046"/>
    </source>
</evidence>
<dbReference type="Pfam" id="PF08279">
    <property type="entry name" value="HTH_11"/>
    <property type="match status" value="1"/>
</dbReference>
<dbReference type="InterPro" id="IPR036390">
    <property type="entry name" value="WH_DNA-bd_sf"/>
</dbReference>
<dbReference type="PANTHER" id="PTHR34580">
    <property type="match status" value="1"/>
</dbReference>
<protein>
    <recommendedName>
        <fullName evidence="4">HTH deoR-type domain-containing protein</fullName>
    </recommendedName>
</protein>
<dbReference type="InterPro" id="IPR051534">
    <property type="entry name" value="CBASS_pafABC_assoc_protein"/>
</dbReference>
<keyword evidence="1" id="KW-0805">Transcription regulation</keyword>
<dbReference type="PANTHER" id="PTHR34580:SF1">
    <property type="entry name" value="PROTEIN PAFC"/>
    <property type="match status" value="1"/>
</dbReference>
<name>A0ABQ1FLC6_9GAMM</name>
<keyword evidence="2" id="KW-0238">DNA-binding</keyword>
<dbReference type="SUPFAM" id="SSF46785">
    <property type="entry name" value="Winged helix' DNA-binding domain"/>
    <property type="match status" value="1"/>
</dbReference>
<dbReference type="InterPro" id="IPR001034">
    <property type="entry name" value="DeoR_HTH"/>
</dbReference>
<keyword evidence="6" id="KW-1185">Reference proteome</keyword>
<gene>
    <name evidence="5" type="ORF">GCM10010981_04590</name>
</gene>
<sequence length="114" mass="12621">MLASRLLSILLRLQACGRMSASQLAQALEVTVRTIHRDIDQLSAAGIPVYVDRSRNGGFQLRDYIESLDFGVRELLRLGNEVMVLGPPTLRAELAQAAGRIAKLHRLPISRRTS</sequence>
<feature type="domain" description="HTH deoR-type" evidence="4">
    <location>
        <begin position="2"/>
        <end position="60"/>
    </location>
</feature>
<proteinExistence type="predicted"/>
<evidence type="ECO:0000256" key="1">
    <source>
        <dbReference type="ARBA" id="ARBA00023015"/>
    </source>
</evidence>
<dbReference type="PROSITE" id="PS51000">
    <property type="entry name" value="HTH_DEOR_2"/>
    <property type="match status" value="1"/>
</dbReference>
<reference evidence="6" key="1">
    <citation type="journal article" date="2019" name="Int. J. Syst. Evol. Microbiol.">
        <title>The Global Catalogue of Microorganisms (GCM) 10K type strain sequencing project: providing services to taxonomists for standard genome sequencing and annotation.</title>
        <authorList>
            <consortium name="The Broad Institute Genomics Platform"/>
            <consortium name="The Broad Institute Genome Sequencing Center for Infectious Disease"/>
            <person name="Wu L."/>
            <person name="Ma J."/>
        </authorList>
    </citation>
    <scope>NUCLEOTIDE SEQUENCE [LARGE SCALE GENOMIC DNA]</scope>
    <source>
        <strain evidence="6">CGMCC 1.15439</strain>
    </source>
</reference>
<accession>A0ABQ1FLC6</accession>
<dbReference type="InterPro" id="IPR018356">
    <property type="entry name" value="Tscrpt_reg_HTH_DeoR_CS"/>
</dbReference>